<protein>
    <submittedName>
        <fullName evidence="2">Uncharacterized protein</fullName>
    </submittedName>
</protein>
<dbReference type="AlphaFoldDB" id="A0A0B6Y9S5"/>
<sequence>HRSSVRGRNTTFYTIITSVLILGVTIFLVISWIAWTKRKTCRFSSYSASDNEYESIGNTLDPSPVPVGCYFSSSDEGYAEASIRDTFIYDSVNDEEISATTNLQQRGYICNVAAPRPHGCVVRRKQGYCADLTYILPSTPTSTRSTRTVHQLQRYFSEENHRFPQAKEKGGSG</sequence>
<keyword evidence="1" id="KW-0472">Membrane</keyword>
<dbReference type="EMBL" id="HACG01006227">
    <property type="protein sequence ID" value="CEK53092.1"/>
    <property type="molecule type" value="Transcribed_RNA"/>
</dbReference>
<keyword evidence="1" id="KW-0812">Transmembrane</keyword>
<feature type="transmembrane region" description="Helical" evidence="1">
    <location>
        <begin position="12"/>
        <end position="35"/>
    </location>
</feature>
<evidence type="ECO:0000313" key="2">
    <source>
        <dbReference type="EMBL" id="CEK53092.1"/>
    </source>
</evidence>
<proteinExistence type="predicted"/>
<feature type="non-terminal residue" evidence="2">
    <location>
        <position position="1"/>
    </location>
</feature>
<accession>A0A0B6Y9S5</accession>
<organism evidence="2">
    <name type="scientific">Arion vulgaris</name>
    <dbReference type="NCBI Taxonomy" id="1028688"/>
    <lineage>
        <taxon>Eukaryota</taxon>
        <taxon>Metazoa</taxon>
        <taxon>Spiralia</taxon>
        <taxon>Lophotrochozoa</taxon>
        <taxon>Mollusca</taxon>
        <taxon>Gastropoda</taxon>
        <taxon>Heterobranchia</taxon>
        <taxon>Euthyneura</taxon>
        <taxon>Panpulmonata</taxon>
        <taxon>Eupulmonata</taxon>
        <taxon>Stylommatophora</taxon>
        <taxon>Helicina</taxon>
        <taxon>Arionoidea</taxon>
        <taxon>Arionidae</taxon>
        <taxon>Arion</taxon>
    </lineage>
</organism>
<reference evidence="2" key="1">
    <citation type="submission" date="2014-12" db="EMBL/GenBank/DDBJ databases">
        <title>Insight into the proteome of Arion vulgaris.</title>
        <authorList>
            <person name="Aradska J."/>
            <person name="Bulat T."/>
            <person name="Smidak R."/>
            <person name="Sarate P."/>
            <person name="Gangsoo J."/>
            <person name="Sialana F."/>
            <person name="Bilban M."/>
            <person name="Lubec G."/>
        </authorList>
    </citation>
    <scope>NUCLEOTIDE SEQUENCE</scope>
    <source>
        <tissue evidence="2">Skin</tissue>
    </source>
</reference>
<evidence type="ECO:0000256" key="1">
    <source>
        <dbReference type="SAM" id="Phobius"/>
    </source>
</evidence>
<name>A0A0B6Y9S5_9EUPU</name>
<keyword evidence="1" id="KW-1133">Transmembrane helix</keyword>
<feature type="non-terminal residue" evidence="2">
    <location>
        <position position="173"/>
    </location>
</feature>
<gene>
    <name evidence="2" type="primary">ORF19047</name>
</gene>